<dbReference type="SUPFAM" id="SSF56112">
    <property type="entry name" value="Protein kinase-like (PK-like)"/>
    <property type="match status" value="1"/>
</dbReference>
<dbReference type="InterPro" id="IPR000253">
    <property type="entry name" value="FHA_dom"/>
</dbReference>
<dbReference type="InterPro" id="IPR017441">
    <property type="entry name" value="Protein_kinase_ATP_BS"/>
</dbReference>
<dbReference type="AlphaFoldDB" id="A0A413FAY9"/>
<dbReference type="PANTHER" id="PTHR24346">
    <property type="entry name" value="MAP/MICROTUBULE AFFINITY-REGULATING KINASE"/>
    <property type="match status" value="1"/>
</dbReference>
<evidence type="ECO:0000256" key="4">
    <source>
        <dbReference type="SAM" id="MobiDB-lite"/>
    </source>
</evidence>
<dbReference type="Gene3D" id="2.60.200.20">
    <property type="match status" value="1"/>
</dbReference>
<dbReference type="RefSeq" id="WP_007708863.1">
    <property type="nucleotide sequence ID" value="NZ_CABMHH010000241.1"/>
</dbReference>
<sequence length="452" mass="51406">MDLQYLCTNCLTGTVRNGTCTYCHKSVNEASKQPANALPVRYMLGSQYYLGKVIGNGGFGITYLAWDCIEQRRVIVKELYPRQDVQRDPASKMVVPLKGQEDYFRKLKHRFKEEAQILYSFRHEPSVMNVYRLMEDNNTVYYSMEYLSGFDLKTYMEQQGKLGWPQLSGYIRKILYTLHILHGQNLIHRDISPDNIFLTSVTDAKLIDFGSVRNYNSGQGLTTILKQVYAPVEQYFTNGDQGPWTDIYALSVTMYHALSGSRPPRATDRAVRDGAIQIGRLCPELPEHVARAITRGMEVRAENRFQSVEEMAEALFPGEKLFVSEKQYVTGRHREEEKPDEGAPAGNEPGTHSCTIRCTAGVFSGRRIGISPGDSVSFGRDRQCSVNYPVDSPGISRRQFCLWCDQYGNLFIQDENSTYGTLVSGYRIEPGKWYKLERGNTIGFAGENYYVE</sequence>
<dbReference type="GO" id="GO:0005737">
    <property type="term" value="C:cytoplasm"/>
    <property type="evidence" value="ECO:0007669"/>
    <property type="project" value="TreeGrafter"/>
</dbReference>
<organism evidence="7 8">
    <name type="scientific">Enterocloster asparagiformis</name>
    <dbReference type="NCBI Taxonomy" id="333367"/>
    <lineage>
        <taxon>Bacteria</taxon>
        <taxon>Bacillati</taxon>
        <taxon>Bacillota</taxon>
        <taxon>Clostridia</taxon>
        <taxon>Lachnospirales</taxon>
        <taxon>Lachnospiraceae</taxon>
        <taxon>Enterocloster</taxon>
    </lineage>
</organism>
<dbReference type="PROSITE" id="PS00109">
    <property type="entry name" value="PROTEIN_KINASE_TYR"/>
    <property type="match status" value="1"/>
</dbReference>
<dbReference type="PANTHER" id="PTHR24346:SF30">
    <property type="entry name" value="MATERNAL EMBRYONIC LEUCINE ZIPPER KINASE"/>
    <property type="match status" value="1"/>
</dbReference>
<dbReference type="PROSITE" id="PS50011">
    <property type="entry name" value="PROTEIN_KINASE_DOM"/>
    <property type="match status" value="1"/>
</dbReference>
<evidence type="ECO:0000256" key="2">
    <source>
        <dbReference type="ARBA" id="ARBA00022840"/>
    </source>
</evidence>
<keyword evidence="1 3" id="KW-0547">Nucleotide-binding</keyword>
<evidence type="ECO:0000256" key="1">
    <source>
        <dbReference type="ARBA" id="ARBA00022741"/>
    </source>
</evidence>
<dbReference type="CDD" id="cd14014">
    <property type="entry name" value="STKc_PknB_like"/>
    <property type="match status" value="1"/>
</dbReference>
<protein>
    <submittedName>
        <fullName evidence="7">FHA domain-containing protein</fullName>
    </submittedName>
</protein>
<dbReference type="Pfam" id="PF00069">
    <property type="entry name" value="Pkinase"/>
    <property type="match status" value="1"/>
</dbReference>
<dbReference type="InterPro" id="IPR000719">
    <property type="entry name" value="Prot_kinase_dom"/>
</dbReference>
<evidence type="ECO:0000313" key="8">
    <source>
        <dbReference type="Proteomes" id="UP000283880"/>
    </source>
</evidence>
<evidence type="ECO:0000256" key="3">
    <source>
        <dbReference type="PROSITE-ProRule" id="PRU10141"/>
    </source>
</evidence>
<accession>A0A413FAY9</accession>
<dbReference type="InterPro" id="IPR008984">
    <property type="entry name" value="SMAD_FHA_dom_sf"/>
</dbReference>
<dbReference type="Proteomes" id="UP000283880">
    <property type="component" value="Unassembled WGS sequence"/>
</dbReference>
<comment type="caution">
    <text evidence="7">The sequence shown here is derived from an EMBL/GenBank/DDBJ whole genome shotgun (WGS) entry which is preliminary data.</text>
</comment>
<dbReference type="PROSITE" id="PS50006">
    <property type="entry name" value="FHA_DOMAIN"/>
    <property type="match status" value="1"/>
</dbReference>
<keyword evidence="2 3" id="KW-0067">ATP-binding</keyword>
<dbReference type="CDD" id="cd00060">
    <property type="entry name" value="FHA"/>
    <property type="match status" value="1"/>
</dbReference>
<reference evidence="7 8" key="1">
    <citation type="submission" date="2018-08" db="EMBL/GenBank/DDBJ databases">
        <title>A genome reference for cultivated species of the human gut microbiota.</title>
        <authorList>
            <person name="Zou Y."/>
            <person name="Xue W."/>
            <person name="Luo G."/>
        </authorList>
    </citation>
    <scope>NUCLEOTIDE SEQUENCE [LARGE SCALE GENOMIC DNA]</scope>
    <source>
        <strain evidence="7 8">AF04-15</strain>
    </source>
</reference>
<dbReference type="GO" id="GO:0005524">
    <property type="term" value="F:ATP binding"/>
    <property type="evidence" value="ECO:0007669"/>
    <property type="project" value="UniProtKB-UniRule"/>
</dbReference>
<feature type="domain" description="Protein kinase" evidence="6">
    <location>
        <begin position="48"/>
        <end position="316"/>
    </location>
</feature>
<dbReference type="EMBL" id="QSBM01000017">
    <property type="protein sequence ID" value="RGX26028.1"/>
    <property type="molecule type" value="Genomic_DNA"/>
</dbReference>
<dbReference type="GO" id="GO:0035556">
    <property type="term" value="P:intracellular signal transduction"/>
    <property type="evidence" value="ECO:0007669"/>
    <property type="project" value="TreeGrafter"/>
</dbReference>
<feature type="region of interest" description="Disordered" evidence="4">
    <location>
        <begin position="330"/>
        <end position="352"/>
    </location>
</feature>
<feature type="binding site" evidence="3">
    <location>
        <position position="77"/>
    </location>
    <ligand>
        <name>ATP</name>
        <dbReference type="ChEBI" id="CHEBI:30616"/>
    </ligand>
</feature>
<evidence type="ECO:0000259" key="5">
    <source>
        <dbReference type="PROSITE" id="PS50006"/>
    </source>
</evidence>
<proteinExistence type="predicted"/>
<evidence type="ECO:0000313" key="7">
    <source>
        <dbReference type="EMBL" id="RGX26028.1"/>
    </source>
</evidence>
<dbReference type="Gene3D" id="1.10.510.10">
    <property type="entry name" value="Transferase(Phosphotransferase) domain 1"/>
    <property type="match status" value="1"/>
</dbReference>
<dbReference type="InterPro" id="IPR011009">
    <property type="entry name" value="Kinase-like_dom_sf"/>
</dbReference>
<gene>
    <name evidence="7" type="ORF">DWV29_20165</name>
</gene>
<dbReference type="OrthoDB" id="9788659at2"/>
<dbReference type="SUPFAM" id="SSF49879">
    <property type="entry name" value="SMAD/FHA domain"/>
    <property type="match status" value="1"/>
</dbReference>
<feature type="compositionally biased region" description="Basic and acidic residues" evidence="4">
    <location>
        <begin position="332"/>
        <end position="341"/>
    </location>
</feature>
<feature type="domain" description="FHA" evidence="5">
    <location>
        <begin position="376"/>
        <end position="428"/>
    </location>
</feature>
<evidence type="ECO:0000259" key="6">
    <source>
        <dbReference type="PROSITE" id="PS50011"/>
    </source>
</evidence>
<dbReference type="SMART" id="SM00240">
    <property type="entry name" value="FHA"/>
    <property type="match status" value="1"/>
</dbReference>
<dbReference type="PROSITE" id="PS00107">
    <property type="entry name" value="PROTEIN_KINASE_ATP"/>
    <property type="match status" value="1"/>
</dbReference>
<dbReference type="Pfam" id="PF00498">
    <property type="entry name" value="FHA"/>
    <property type="match status" value="1"/>
</dbReference>
<name>A0A413FAY9_9FIRM</name>
<dbReference type="InterPro" id="IPR008266">
    <property type="entry name" value="Tyr_kinase_AS"/>
</dbReference>
<dbReference type="GO" id="GO:0004674">
    <property type="term" value="F:protein serine/threonine kinase activity"/>
    <property type="evidence" value="ECO:0007669"/>
    <property type="project" value="TreeGrafter"/>
</dbReference>